<gene>
    <name evidence="1" type="ORF">S01H1_77542</name>
</gene>
<dbReference type="EMBL" id="BARS01052121">
    <property type="protein sequence ID" value="GAG51581.1"/>
    <property type="molecule type" value="Genomic_DNA"/>
</dbReference>
<comment type="caution">
    <text evidence="1">The sequence shown here is derived from an EMBL/GenBank/DDBJ whole genome shotgun (WGS) entry which is preliminary data.</text>
</comment>
<sequence length="70" mass="7887">MKIGKLTAHKIERNRVEVCGPEIKGGGITQIPVFACFYPVELDGNEYTALDMAKIFMIDLSKKTNKEEKK</sequence>
<name>X0ZTS3_9ZZZZ</name>
<evidence type="ECO:0000313" key="1">
    <source>
        <dbReference type="EMBL" id="GAG51581.1"/>
    </source>
</evidence>
<protein>
    <submittedName>
        <fullName evidence="1">Uncharacterized protein</fullName>
    </submittedName>
</protein>
<organism evidence="1">
    <name type="scientific">marine sediment metagenome</name>
    <dbReference type="NCBI Taxonomy" id="412755"/>
    <lineage>
        <taxon>unclassified sequences</taxon>
        <taxon>metagenomes</taxon>
        <taxon>ecological metagenomes</taxon>
    </lineage>
</organism>
<reference evidence="1" key="1">
    <citation type="journal article" date="2014" name="Front. Microbiol.">
        <title>High frequency of phylogenetically diverse reductive dehalogenase-homologous genes in deep subseafloor sedimentary metagenomes.</title>
        <authorList>
            <person name="Kawai M."/>
            <person name="Futagami T."/>
            <person name="Toyoda A."/>
            <person name="Takaki Y."/>
            <person name="Nishi S."/>
            <person name="Hori S."/>
            <person name="Arai W."/>
            <person name="Tsubouchi T."/>
            <person name="Morono Y."/>
            <person name="Uchiyama I."/>
            <person name="Ito T."/>
            <person name="Fujiyama A."/>
            <person name="Inagaki F."/>
            <person name="Takami H."/>
        </authorList>
    </citation>
    <scope>NUCLEOTIDE SEQUENCE</scope>
    <source>
        <strain evidence="1">Expedition CK06-06</strain>
    </source>
</reference>
<proteinExistence type="predicted"/>
<accession>X0ZTS3</accession>
<dbReference type="AlphaFoldDB" id="X0ZTS3"/>